<dbReference type="InterPro" id="IPR047951">
    <property type="entry name" value="Transpos_ISL3"/>
</dbReference>
<organism evidence="2 3">
    <name type="scientific">Candidatus Taenaricola geysiri</name>
    <dbReference type="NCBI Taxonomy" id="1974752"/>
    <lineage>
        <taxon>Bacteria</taxon>
        <taxon>Pseudomonadati</taxon>
        <taxon>Candidatus Omnitrophota</taxon>
        <taxon>Candidatus Taenaricola</taxon>
    </lineage>
</organism>
<dbReference type="InterPro" id="IPR002560">
    <property type="entry name" value="Transposase_DDE"/>
</dbReference>
<accession>A0A2J0LGQ1</accession>
<proteinExistence type="predicted"/>
<evidence type="ECO:0000313" key="3">
    <source>
        <dbReference type="Proteomes" id="UP000231267"/>
    </source>
</evidence>
<dbReference type="PANTHER" id="PTHR33498">
    <property type="entry name" value="TRANSPOSASE FOR INSERTION SEQUENCE ELEMENT IS1557"/>
    <property type="match status" value="1"/>
</dbReference>
<feature type="domain" description="Transposase IS204/IS1001/IS1096/IS1165 DDE" evidence="1">
    <location>
        <begin position="19"/>
        <end position="225"/>
    </location>
</feature>
<evidence type="ECO:0000259" key="1">
    <source>
        <dbReference type="Pfam" id="PF01610"/>
    </source>
</evidence>
<comment type="caution">
    <text evidence="2">The sequence shown here is derived from an EMBL/GenBank/DDBJ whole genome shotgun (WGS) entry which is preliminary data.</text>
</comment>
<dbReference type="EMBL" id="PFGP01000005">
    <property type="protein sequence ID" value="PIW67025.1"/>
    <property type="molecule type" value="Genomic_DNA"/>
</dbReference>
<gene>
    <name evidence="2" type="ORF">COW11_00205</name>
</gene>
<dbReference type="AlphaFoldDB" id="A0A2J0LGQ1"/>
<protein>
    <recommendedName>
        <fullName evidence="1">Transposase IS204/IS1001/IS1096/IS1165 DDE domain-containing protein</fullName>
    </recommendedName>
</protein>
<evidence type="ECO:0000313" key="2">
    <source>
        <dbReference type="EMBL" id="PIW67025.1"/>
    </source>
</evidence>
<dbReference type="Proteomes" id="UP000231267">
    <property type="component" value="Unassembled WGS sequence"/>
</dbReference>
<dbReference type="Pfam" id="PF01610">
    <property type="entry name" value="DDE_Tnp_ISL3"/>
    <property type="match status" value="1"/>
</dbReference>
<sequence>MLEELFAQRLIPPPAAVNISVDEVSYLKYHRYLTNVIDTDIKKVVWNGQGRKAEVLDKYYEGIGKENCEKIESVALDGARTYISSTSQYAVKALIVCDKFHVIQKLNMAVDTVRRQELRKARVAEQDDVVEMMNCRQRFILLKNKANLTEKQAEHLKRLCEINEPIYKAMLLKDSFQEVYMQGNEEAARVCLKAWIQQALSSGLEIFKAIAESFRDKMQFILNWF</sequence>
<reference evidence="2 3" key="1">
    <citation type="submission" date="2017-09" db="EMBL/GenBank/DDBJ databases">
        <title>Depth-based differentiation of microbial function through sediment-hosted aquifers and enrichment of novel symbionts in the deep terrestrial subsurface.</title>
        <authorList>
            <person name="Probst A.J."/>
            <person name="Ladd B."/>
            <person name="Jarett J.K."/>
            <person name="Geller-Mcgrath D.E."/>
            <person name="Sieber C.M."/>
            <person name="Emerson J.B."/>
            <person name="Anantharaman K."/>
            <person name="Thomas B.C."/>
            <person name="Malmstrom R."/>
            <person name="Stieglmeier M."/>
            <person name="Klingl A."/>
            <person name="Woyke T."/>
            <person name="Ryan C.M."/>
            <person name="Banfield J.F."/>
        </authorList>
    </citation>
    <scope>NUCLEOTIDE SEQUENCE [LARGE SCALE GENOMIC DNA]</scope>
    <source>
        <strain evidence="2">CG12_big_fil_rev_8_21_14_0_65_43_15</strain>
    </source>
</reference>
<name>A0A2J0LGQ1_9BACT</name>
<feature type="non-terminal residue" evidence="2">
    <location>
        <position position="225"/>
    </location>
</feature>
<dbReference type="PANTHER" id="PTHR33498:SF1">
    <property type="entry name" value="TRANSPOSASE FOR INSERTION SEQUENCE ELEMENT IS1557"/>
    <property type="match status" value="1"/>
</dbReference>